<accession>A0A2M4CE81</accession>
<organism evidence="2">
    <name type="scientific">Anopheles marajoara</name>
    <dbReference type="NCBI Taxonomy" id="58244"/>
    <lineage>
        <taxon>Eukaryota</taxon>
        <taxon>Metazoa</taxon>
        <taxon>Ecdysozoa</taxon>
        <taxon>Arthropoda</taxon>
        <taxon>Hexapoda</taxon>
        <taxon>Insecta</taxon>
        <taxon>Pterygota</taxon>
        <taxon>Neoptera</taxon>
        <taxon>Endopterygota</taxon>
        <taxon>Diptera</taxon>
        <taxon>Nematocera</taxon>
        <taxon>Culicoidea</taxon>
        <taxon>Culicidae</taxon>
        <taxon>Anophelinae</taxon>
        <taxon>Anopheles</taxon>
    </lineage>
</organism>
<proteinExistence type="predicted"/>
<evidence type="ECO:0000256" key="1">
    <source>
        <dbReference type="SAM" id="SignalP"/>
    </source>
</evidence>
<evidence type="ECO:0000313" key="2">
    <source>
        <dbReference type="EMBL" id="MBW63656.1"/>
    </source>
</evidence>
<sequence>MAHLLLEVMWTAVCGIFPSSCSSSQSCFKMLYRNDCFMMPTSDEAIKEDDLLYGALVERFKGCRFEYTSR</sequence>
<dbReference type="EMBL" id="GGFJ01014515">
    <property type="protein sequence ID" value="MBW63656.1"/>
    <property type="molecule type" value="Transcribed_RNA"/>
</dbReference>
<name>A0A2M4CE81_9DIPT</name>
<protein>
    <submittedName>
        <fullName evidence="2">Putative secreted protein</fullName>
    </submittedName>
</protein>
<keyword evidence="1" id="KW-0732">Signal</keyword>
<feature type="signal peptide" evidence="1">
    <location>
        <begin position="1"/>
        <end position="15"/>
    </location>
</feature>
<reference evidence="2" key="1">
    <citation type="submission" date="2018-01" db="EMBL/GenBank/DDBJ databases">
        <title>An insight into the sialome of Amazonian anophelines.</title>
        <authorList>
            <person name="Ribeiro J.M."/>
            <person name="Scarpassa V."/>
            <person name="Calvo E."/>
        </authorList>
    </citation>
    <scope>NUCLEOTIDE SEQUENCE</scope>
    <source>
        <tissue evidence="2">Salivary glands</tissue>
    </source>
</reference>
<dbReference type="AlphaFoldDB" id="A0A2M4CE81"/>
<feature type="chain" id="PRO_5014837595" evidence="1">
    <location>
        <begin position="16"/>
        <end position="70"/>
    </location>
</feature>